<dbReference type="AlphaFoldDB" id="A0A1C6SFY3"/>
<evidence type="ECO:0000313" key="2">
    <source>
        <dbReference type="Proteomes" id="UP000199413"/>
    </source>
</evidence>
<organism evidence="1 2">
    <name type="scientific">Micromonospora rhizosphaerae</name>
    <dbReference type="NCBI Taxonomy" id="568872"/>
    <lineage>
        <taxon>Bacteria</taxon>
        <taxon>Bacillati</taxon>
        <taxon>Actinomycetota</taxon>
        <taxon>Actinomycetes</taxon>
        <taxon>Micromonosporales</taxon>
        <taxon>Micromonosporaceae</taxon>
        <taxon>Micromonospora</taxon>
    </lineage>
</organism>
<protein>
    <submittedName>
        <fullName evidence="1">Uncharacterized protein</fullName>
    </submittedName>
</protein>
<name>A0A1C6SFY3_9ACTN</name>
<sequence length="48" mass="5102">MAVFEVGLRVHYGGYDGGGAGDFSPGDFRVVCPYVQLEFATAPPVVRP</sequence>
<keyword evidence="2" id="KW-1185">Reference proteome</keyword>
<evidence type="ECO:0000313" key="1">
    <source>
        <dbReference type="EMBL" id="SCL28259.1"/>
    </source>
</evidence>
<dbReference type="Proteomes" id="UP000199413">
    <property type="component" value="Unassembled WGS sequence"/>
</dbReference>
<gene>
    <name evidence="1" type="ORF">GA0070624_3657</name>
</gene>
<proteinExistence type="predicted"/>
<accession>A0A1C6SFY3</accession>
<reference evidence="2" key="1">
    <citation type="submission" date="2016-06" db="EMBL/GenBank/DDBJ databases">
        <authorList>
            <person name="Varghese N."/>
            <person name="Submissions Spin"/>
        </authorList>
    </citation>
    <scope>NUCLEOTIDE SEQUENCE [LARGE SCALE GENOMIC DNA]</scope>
    <source>
        <strain evidence="2">DSM 45431</strain>
    </source>
</reference>
<dbReference type="EMBL" id="FMHV01000002">
    <property type="protein sequence ID" value="SCL28259.1"/>
    <property type="molecule type" value="Genomic_DNA"/>
</dbReference>